<accession>A0AAW0RUZ2</accession>
<evidence type="ECO:0000259" key="5">
    <source>
        <dbReference type="PROSITE" id="PS50097"/>
    </source>
</evidence>
<evidence type="ECO:0000313" key="6">
    <source>
        <dbReference type="EMBL" id="KAK8145992.1"/>
    </source>
</evidence>
<feature type="region of interest" description="Disordered" evidence="3">
    <location>
        <begin position="313"/>
        <end position="351"/>
    </location>
</feature>
<dbReference type="GO" id="GO:0006338">
    <property type="term" value="P:chromatin remodeling"/>
    <property type="evidence" value="ECO:0007669"/>
    <property type="project" value="TreeGrafter"/>
</dbReference>
<proteinExistence type="predicted"/>
<dbReference type="Proteomes" id="UP001397290">
    <property type="component" value="Unassembled WGS sequence"/>
</dbReference>
<reference evidence="6 7" key="1">
    <citation type="submission" date="2020-02" db="EMBL/GenBank/DDBJ databases">
        <title>Comparative genomics of the hypocrealean fungal genus Beauvera.</title>
        <authorList>
            <person name="Showalter D.N."/>
            <person name="Bushley K.E."/>
            <person name="Rehner S.A."/>
        </authorList>
    </citation>
    <scope>NUCLEOTIDE SEQUENCE [LARGE SCALE GENOMIC DNA]</scope>
    <source>
        <strain evidence="6 7">ARSEF4384</strain>
    </source>
</reference>
<dbReference type="InterPro" id="IPR036427">
    <property type="entry name" value="Bromodomain-like_sf"/>
</dbReference>
<evidence type="ECO:0000256" key="1">
    <source>
        <dbReference type="ARBA" id="ARBA00023117"/>
    </source>
</evidence>
<evidence type="ECO:0000256" key="3">
    <source>
        <dbReference type="SAM" id="MobiDB-lite"/>
    </source>
</evidence>
<evidence type="ECO:0000313" key="7">
    <source>
        <dbReference type="Proteomes" id="UP001397290"/>
    </source>
</evidence>
<feature type="region of interest" description="Disordered" evidence="3">
    <location>
        <begin position="51"/>
        <end position="83"/>
    </location>
</feature>
<dbReference type="Gene3D" id="1.20.920.10">
    <property type="entry name" value="Bromodomain-like"/>
    <property type="match status" value="1"/>
</dbReference>
<comment type="caution">
    <text evidence="6">The sequence shown here is derived from an EMBL/GenBank/DDBJ whole genome shotgun (WGS) entry which is preliminary data.</text>
</comment>
<dbReference type="SUPFAM" id="SSF47370">
    <property type="entry name" value="Bromodomain"/>
    <property type="match status" value="1"/>
</dbReference>
<dbReference type="InterPro" id="IPR011333">
    <property type="entry name" value="SKP1/BTB/POZ_sf"/>
</dbReference>
<dbReference type="PANTHER" id="PTHR22880:SF225">
    <property type="entry name" value="BROMODOMAIN-CONTAINING PROTEIN BET-1-RELATED"/>
    <property type="match status" value="1"/>
</dbReference>
<keyword evidence="7" id="KW-1185">Reference proteome</keyword>
<dbReference type="GO" id="GO:0000785">
    <property type="term" value="C:chromatin"/>
    <property type="evidence" value="ECO:0007669"/>
    <property type="project" value="TreeGrafter"/>
</dbReference>
<dbReference type="GO" id="GO:0005634">
    <property type="term" value="C:nucleus"/>
    <property type="evidence" value="ECO:0007669"/>
    <property type="project" value="TreeGrafter"/>
</dbReference>
<dbReference type="Pfam" id="PF00439">
    <property type="entry name" value="Bromodomain"/>
    <property type="match status" value="1"/>
</dbReference>
<feature type="domain" description="BTB" evidence="5">
    <location>
        <begin position="107"/>
        <end position="177"/>
    </location>
</feature>
<feature type="domain" description="Bromo" evidence="4">
    <location>
        <begin position="389"/>
        <end position="454"/>
    </location>
</feature>
<evidence type="ECO:0000259" key="4">
    <source>
        <dbReference type="PROSITE" id="PS50014"/>
    </source>
</evidence>
<feature type="compositionally biased region" description="Basic and acidic residues" evidence="3">
    <location>
        <begin position="65"/>
        <end position="79"/>
    </location>
</feature>
<dbReference type="PRINTS" id="PR00503">
    <property type="entry name" value="BROMODOMAIN"/>
</dbReference>
<keyword evidence="1 2" id="KW-0103">Bromodomain</keyword>
<dbReference type="AlphaFoldDB" id="A0AAW0RUZ2"/>
<dbReference type="InterPro" id="IPR001487">
    <property type="entry name" value="Bromodomain"/>
</dbReference>
<dbReference type="InterPro" id="IPR050935">
    <property type="entry name" value="Bromo_chromatin_reader"/>
</dbReference>
<name>A0AAW0RUZ2_9HYPO</name>
<dbReference type="SUPFAM" id="SSF54695">
    <property type="entry name" value="POZ domain"/>
    <property type="match status" value="1"/>
</dbReference>
<evidence type="ECO:0000256" key="2">
    <source>
        <dbReference type="PROSITE-ProRule" id="PRU00035"/>
    </source>
</evidence>
<dbReference type="SMART" id="SM00297">
    <property type="entry name" value="BROMO"/>
    <property type="match status" value="1"/>
</dbReference>
<organism evidence="6 7">
    <name type="scientific">Beauveria asiatica</name>
    <dbReference type="NCBI Taxonomy" id="1069075"/>
    <lineage>
        <taxon>Eukaryota</taxon>
        <taxon>Fungi</taxon>
        <taxon>Dikarya</taxon>
        <taxon>Ascomycota</taxon>
        <taxon>Pezizomycotina</taxon>
        <taxon>Sordariomycetes</taxon>
        <taxon>Hypocreomycetidae</taxon>
        <taxon>Hypocreales</taxon>
        <taxon>Cordycipitaceae</taxon>
        <taxon>Beauveria</taxon>
    </lineage>
</organism>
<dbReference type="Gene3D" id="3.30.710.10">
    <property type="entry name" value="Potassium Channel Kv1.1, Chain A"/>
    <property type="match status" value="1"/>
</dbReference>
<dbReference type="PROSITE" id="PS50014">
    <property type="entry name" value="BROMODOMAIN_2"/>
    <property type="match status" value="1"/>
</dbReference>
<dbReference type="GO" id="GO:0006355">
    <property type="term" value="P:regulation of DNA-templated transcription"/>
    <property type="evidence" value="ECO:0007669"/>
    <property type="project" value="TreeGrafter"/>
</dbReference>
<sequence length="484" mass="54140">MESYPEAEVDADGVIRLLPFGLWLAAVRSPRRLTMSEDMVVVAEVASKDIQPAEAQPAPATEPEPAIKPEPTPEHKPPPEQKPAVDAIPVRVVANAPGFSWLKPHPTFVILLVGPDEQPFGLQKDFLCYRSGYYRRYFAEHDKEENLEHIVKLPDTSVQVFGLAQHFLFTGDVIADLRVTPSYEALVNLWNLGYKLEIEGLCDRTLDAMTECRRSTSRIPSTPLLVQVWKEAPEGSAIRQLLLSWTAEYMRSSAARAEFAKSLPQEVLSELVVAMSSFERSSLGDRSQGAATRKNVHYLAAADDEDALASAKRNRRVSAVPAQPAALVRADSAPAGKNRTPLPKPQKRRSGAAYLEGRTFSTASKLDFCADLLTRMLSGPGFWTRLVGPFRDAVEPEEDGVPDYLDKVKRPMDLMTIKSKMDGKMYKDDEEFAADVRQIFDNCFTYWKPGQPMYEAGERLQRTFEDKYSHMNKWIAKMGGEEGE</sequence>
<dbReference type="PROSITE" id="PS50097">
    <property type="entry name" value="BTB"/>
    <property type="match status" value="1"/>
</dbReference>
<gene>
    <name evidence="6" type="ORF">G3M48_003750</name>
</gene>
<dbReference type="EMBL" id="JAAHCF010000242">
    <property type="protein sequence ID" value="KAK8145992.1"/>
    <property type="molecule type" value="Genomic_DNA"/>
</dbReference>
<dbReference type="InterPro" id="IPR000210">
    <property type="entry name" value="BTB/POZ_dom"/>
</dbReference>
<dbReference type="PANTHER" id="PTHR22880">
    <property type="entry name" value="FALZ-RELATED BROMODOMAIN-CONTAINING PROTEINS"/>
    <property type="match status" value="1"/>
</dbReference>
<protein>
    <submittedName>
        <fullName evidence="6">Uncharacterized protein</fullName>
    </submittedName>
</protein>